<feature type="chain" id="PRO_5038863530" description="Sortase family protein" evidence="2">
    <location>
        <begin position="22"/>
        <end position="244"/>
    </location>
</feature>
<dbReference type="OrthoDB" id="525039at2"/>
<reference evidence="3 4" key="1">
    <citation type="submission" date="2019-06" db="EMBL/GenBank/DDBJ databases">
        <title>Sequencing the genomes of 1000 actinobacteria strains.</title>
        <authorList>
            <person name="Klenk H.-P."/>
        </authorList>
    </citation>
    <scope>NUCLEOTIDE SEQUENCE [LARGE SCALE GENOMIC DNA]</scope>
    <source>
        <strain evidence="3 4">DSM 24617</strain>
    </source>
</reference>
<dbReference type="InterPro" id="IPR023365">
    <property type="entry name" value="Sortase_dom-sf"/>
</dbReference>
<feature type="signal peptide" evidence="2">
    <location>
        <begin position="1"/>
        <end position="21"/>
    </location>
</feature>
<comment type="caution">
    <text evidence="3">The sequence shown here is derived from an EMBL/GenBank/DDBJ whole genome shotgun (WGS) entry which is preliminary data.</text>
</comment>
<protein>
    <recommendedName>
        <fullName evidence="5">Sortase family protein</fullName>
    </recommendedName>
</protein>
<dbReference type="AlphaFoldDB" id="A0A542WZQ3"/>
<dbReference type="RefSeq" id="WP_142007807.1">
    <property type="nucleotide sequence ID" value="NZ_CAJTBP010000001.1"/>
</dbReference>
<organism evidence="3 4">
    <name type="scientific">Barrientosiimonas humi</name>
    <dbReference type="NCBI Taxonomy" id="999931"/>
    <lineage>
        <taxon>Bacteria</taxon>
        <taxon>Bacillati</taxon>
        <taxon>Actinomycetota</taxon>
        <taxon>Actinomycetes</taxon>
        <taxon>Micrococcales</taxon>
        <taxon>Dermacoccaceae</taxon>
        <taxon>Barrientosiimonas</taxon>
    </lineage>
</organism>
<keyword evidence="2" id="KW-0732">Signal</keyword>
<dbReference type="EMBL" id="VFOK01000002">
    <property type="protein sequence ID" value="TQL29059.1"/>
    <property type="molecule type" value="Genomic_DNA"/>
</dbReference>
<proteinExistence type="predicted"/>
<evidence type="ECO:0008006" key="5">
    <source>
        <dbReference type="Google" id="ProtNLM"/>
    </source>
</evidence>
<name>A0A542WZQ3_9MICO</name>
<dbReference type="CDD" id="cd05829">
    <property type="entry name" value="Sortase_F"/>
    <property type="match status" value="1"/>
</dbReference>
<dbReference type="InterPro" id="IPR042001">
    <property type="entry name" value="Sortase_F"/>
</dbReference>
<dbReference type="Gene3D" id="2.40.260.10">
    <property type="entry name" value="Sortase"/>
    <property type="match status" value="1"/>
</dbReference>
<accession>A0A542WZQ3</accession>
<dbReference type="SUPFAM" id="SSF63817">
    <property type="entry name" value="Sortase"/>
    <property type="match status" value="1"/>
</dbReference>
<keyword evidence="4" id="KW-1185">Reference proteome</keyword>
<gene>
    <name evidence="3" type="ORF">FB554_3376</name>
</gene>
<sequence length="244" mass="24929">MPRGRTPLALALGWSLAAVLAGCGGEPPPSRRTPSPAPASAVATLSPAVPSGALSLPEAAPASRAGSPRPSASGTGDPARAARTAASQRITFDPNEIRLAGDAAGTPVRPVATDAQGALRVPGTGQVGWWSGGARAGAAYGTVVLVGHVDTVEGGRELFARLLTARVGDRVTLSGNGSQQQFRISDVRDLPKTRLPGSAAFDQRVPARLLLITCSGRFDPVTRHYEQNRLVTAVPTGPATPATR</sequence>
<evidence type="ECO:0000313" key="3">
    <source>
        <dbReference type="EMBL" id="TQL29059.1"/>
    </source>
</evidence>
<feature type="compositionally biased region" description="Low complexity" evidence="1">
    <location>
        <begin position="59"/>
        <end position="74"/>
    </location>
</feature>
<evidence type="ECO:0000256" key="2">
    <source>
        <dbReference type="SAM" id="SignalP"/>
    </source>
</evidence>
<dbReference type="Proteomes" id="UP000318336">
    <property type="component" value="Unassembled WGS sequence"/>
</dbReference>
<feature type="compositionally biased region" description="Low complexity" evidence="1">
    <location>
        <begin position="38"/>
        <end position="51"/>
    </location>
</feature>
<evidence type="ECO:0000256" key="1">
    <source>
        <dbReference type="SAM" id="MobiDB-lite"/>
    </source>
</evidence>
<evidence type="ECO:0000313" key="4">
    <source>
        <dbReference type="Proteomes" id="UP000318336"/>
    </source>
</evidence>
<dbReference type="GO" id="GO:0016787">
    <property type="term" value="F:hydrolase activity"/>
    <property type="evidence" value="ECO:0007669"/>
    <property type="project" value="UniProtKB-KW"/>
</dbReference>
<dbReference type="PROSITE" id="PS51257">
    <property type="entry name" value="PROKAR_LIPOPROTEIN"/>
    <property type="match status" value="1"/>
</dbReference>
<feature type="compositionally biased region" description="Pro residues" evidence="1">
    <location>
        <begin position="26"/>
        <end position="37"/>
    </location>
</feature>
<feature type="region of interest" description="Disordered" evidence="1">
    <location>
        <begin position="23"/>
        <end position="87"/>
    </location>
</feature>